<reference evidence="2" key="1">
    <citation type="submission" date="2022-04" db="EMBL/GenBank/DDBJ databases">
        <title>Roseomonas acroporae sp. nov., isolated from coral Acropora digitifera.</title>
        <authorList>
            <person name="Sun H."/>
        </authorList>
    </citation>
    <scope>NUCLEOTIDE SEQUENCE</scope>
    <source>
        <strain evidence="2">NAR14</strain>
    </source>
</reference>
<evidence type="ECO:0000313" key="3">
    <source>
        <dbReference type="Proteomes" id="UP001139516"/>
    </source>
</evidence>
<feature type="region of interest" description="Disordered" evidence="1">
    <location>
        <begin position="76"/>
        <end position="96"/>
    </location>
</feature>
<dbReference type="Proteomes" id="UP001139516">
    <property type="component" value="Unassembled WGS sequence"/>
</dbReference>
<sequence>MLPNAAAETPPEVHGETGAADAADAADAAAYPFWTPARDAELLALYARTGPERLLREEIAERMGVSFCAVRNRLHRLGAPTGTPGEASRAPRRGRAPATACWTMTLPYRRRAG</sequence>
<dbReference type="RefSeq" id="WP_248670178.1">
    <property type="nucleotide sequence ID" value="NZ_JALPRX010000186.1"/>
</dbReference>
<feature type="region of interest" description="Disordered" evidence="1">
    <location>
        <begin position="1"/>
        <end position="21"/>
    </location>
</feature>
<proteinExistence type="predicted"/>
<protein>
    <submittedName>
        <fullName evidence="2">Uncharacterized protein</fullName>
    </submittedName>
</protein>
<name>A0A9X1YDG9_9PROT</name>
<organism evidence="2 3">
    <name type="scientific">Roseomonas acroporae</name>
    <dbReference type="NCBI Taxonomy" id="2937791"/>
    <lineage>
        <taxon>Bacteria</taxon>
        <taxon>Pseudomonadati</taxon>
        <taxon>Pseudomonadota</taxon>
        <taxon>Alphaproteobacteria</taxon>
        <taxon>Acetobacterales</taxon>
        <taxon>Roseomonadaceae</taxon>
        <taxon>Roseomonas</taxon>
    </lineage>
</organism>
<dbReference type="AlphaFoldDB" id="A0A9X1YDG9"/>
<comment type="caution">
    <text evidence="2">The sequence shown here is derived from an EMBL/GenBank/DDBJ whole genome shotgun (WGS) entry which is preliminary data.</text>
</comment>
<keyword evidence="3" id="KW-1185">Reference proteome</keyword>
<accession>A0A9X1YDG9</accession>
<gene>
    <name evidence="2" type="ORF">M0638_27665</name>
</gene>
<dbReference type="EMBL" id="JALPRX010000186">
    <property type="protein sequence ID" value="MCK8788136.1"/>
    <property type="molecule type" value="Genomic_DNA"/>
</dbReference>
<evidence type="ECO:0000256" key="1">
    <source>
        <dbReference type="SAM" id="MobiDB-lite"/>
    </source>
</evidence>
<evidence type="ECO:0000313" key="2">
    <source>
        <dbReference type="EMBL" id="MCK8788136.1"/>
    </source>
</evidence>